<keyword evidence="1" id="KW-0472">Membrane</keyword>
<evidence type="ECO:0000256" key="1">
    <source>
        <dbReference type="SAM" id="Phobius"/>
    </source>
</evidence>
<dbReference type="EMBL" id="JBEPBX010000013">
    <property type="protein sequence ID" value="MER6615051.1"/>
    <property type="molecule type" value="Genomic_DNA"/>
</dbReference>
<evidence type="ECO:0000313" key="3">
    <source>
        <dbReference type="EMBL" id="MER6615051.1"/>
    </source>
</evidence>
<accession>A0ABV1UW81</accession>
<protein>
    <recommendedName>
        <fullName evidence="2">Predicted membrane protein YciQ-like C-terminal domain-containing protein</fullName>
    </recommendedName>
</protein>
<dbReference type="InterPro" id="IPR048389">
    <property type="entry name" value="YciQ-like_C"/>
</dbReference>
<gene>
    <name evidence="3" type="ORF">ABT276_17105</name>
</gene>
<dbReference type="RefSeq" id="WP_351976714.1">
    <property type="nucleotide sequence ID" value="NZ_JBEPBX010000013.1"/>
</dbReference>
<comment type="caution">
    <text evidence="3">The sequence shown here is derived from an EMBL/GenBank/DDBJ whole genome shotgun (WGS) entry which is preliminary data.</text>
</comment>
<keyword evidence="1" id="KW-1133">Transmembrane helix</keyword>
<feature type="transmembrane region" description="Helical" evidence="1">
    <location>
        <begin position="148"/>
        <end position="170"/>
    </location>
</feature>
<dbReference type="Pfam" id="PF20990">
    <property type="entry name" value="DUF2207_C"/>
    <property type="match status" value="1"/>
</dbReference>
<proteinExistence type="predicted"/>
<keyword evidence="4" id="KW-1185">Reference proteome</keyword>
<evidence type="ECO:0000313" key="4">
    <source>
        <dbReference type="Proteomes" id="UP001445472"/>
    </source>
</evidence>
<organism evidence="3 4">
    <name type="scientific">Streptomyces xantholiticus</name>
    <dbReference type="NCBI Taxonomy" id="68285"/>
    <lineage>
        <taxon>Bacteria</taxon>
        <taxon>Bacillati</taxon>
        <taxon>Actinomycetota</taxon>
        <taxon>Actinomycetes</taxon>
        <taxon>Kitasatosporales</taxon>
        <taxon>Streptomycetaceae</taxon>
        <taxon>Streptomyces</taxon>
    </lineage>
</organism>
<sequence length="307" mass="33539">MTSPLSTEHLQDELDSLYADASVLGHSLLQMGRGGTNAWARSVAPQILHWAARGWVCVDDGHTIRRVTDPGPRTLRPEEHLLFQLVFTDKDDRTPRGTASFVPRYKHEQQVATWRHLDRPVRRATEEELRQAGCSWANLVSVRNRVRIAGFVTFYPGLSGTLAIAAAAGAEMSPAVAVSTAFASGVGALVAAAAPTTDWFLTEKGRTLRDRSRSYADRLRQLLDRDDPLPPDQPSLTFYEQALPLAMVHGIGWQWEERLREHHALDTTRSTVLGAPAVPELSSLGMTIAHTISPTKPPTVDSGGGGG</sequence>
<reference evidence="3 4" key="1">
    <citation type="submission" date="2024-06" db="EMBL/GenBank/DDBJ databases">
        <title>The Natural Products Discovery Center: Release of the First 8490 Sequenced Strains for Exploring Actinobacteria Biosynthetic Diversity.</title>
        <authorList>
            <person name="Kalkreuter E."/>
            <person name="Kautsar S.A."/>
            <person name="Yang D."/>
            <person name="Bader C.D."/>
            <person name="Teijaro C.N."/>
            <person name="Fluegel L."/>
            <person name="Davis C.M."/>
            <person name="Simpson J.R."/>
            <person name="Lauterbach L."/>
            <person name="Steele A.D."/>
            <person name="Gui C."/>
            <person name="Meng S."/>
            <person name="Li G."/>
            <person name="Viehrig K."/>
            <person name="Ye F."/>
            <person name="Su P."/>
            <person name="Kiefer A.F."/>
            <person name="Nichols A."/>
            <person name="Cepeda A.J."/>
            <person name="Yan W."/>
            <person name="Fan B."/>
            <person name="Jiang Y."/>
            <person name="Adhikari A."/>
            <person name="Zheng C.-J."/>
            <person name="Schuster L."/>
            <person name="Cowan T.M."/>
            <person name="Smanski M.J."/>
            <person name="Chevrette M.G."/>
            <person name="De Carvalho L.P.S."/>
            <person name="Shen B."/>
        </authorList>
    </citation>
    <scope>NUCLEOTIDE SEQUENCE [LARGE SCALE GENOMIC DNA]</scope>
    <source>
        <strain evidence="3 4">NPDC000837</strain>
    </source>
</reference>
<name>A0ABV1UW81_9ACTN</name>
<evidence type="ECO:0000259" key="2">
    <source>
        <dbReference type="Pfam" id="PF20990"/>
    </source>
</evidence>
<feature type="domain" description="Predicted membrane protein YciQ-like C-terminal" evidence="2">
    <location>
        <begin position="44"/>
        <end position="259"/>
    </location>
</feature>
<keyword evidence="1" id="KW-0812">Transmembrane</keyword>
<dbReference type="Proteomes" id="UP001445472">
    <property type="component" value="Unassembled WGS sequence"/>
</dbReference>
<feature type="transmembrane region" description="Helical" evidence="1">
    <location>
        <begin position="176"/>
        <end position="201"/>
    </location>
</feature>